<dbReference type="OrthoDB" id="4146887at2759"/>
<sequence length="430" mass="49669">MSSRYDDRDYRGGEPRRRERDRERDPRERVEPTARERRIIDDHHPERRERDTPMSDVMDIGIDRRMEARPDPRMERMDIARDPTRANTARSIDPIRSERTVDSRSVEPPERMYTDPATGISTMYRQVPQSRYPREDRDYLDPVPPSRRIPMDATMRDEPSRPQLQLSEFWCPGEGIEREVIQHEICKFLGQDATCRPGVDNRGRSGYWVRAYRALTTAMEQSLRDESERWLREKDRRRRQGETRGMGRTTPPAIESKARAGSYADLADSQERTQDRRRFPQPGDMDLDEDDYRAPLRHREPRERERERERDLEPPRPVATGRIPVTTGYPPEPGYTQYAISSQPSGYPPGQPAYYGVEREPRTLHGGNTTPPTSAISRAAPSAGYPPAGYPARTAPSVTQSISASYDGRGRDLMGGPYPPGYPETRTTRR</sequence>
<feature type="region of interest" description="Disordered" evidence="1">
    <location>
        <begin position="234"/>
        <end position="430"/>
    </location>
</feature>
<organism evidence="2 3">
    <name type="scientific">Fonsecaea monophora</name>
    <dbReference type="NCBI Taxonomy" id="254056"/>
    <lineage>
        <taxon>Eukaryota</taxon>
        <taxon>Fungi</taxon>
        <taxon>Dikarya</taxon>
        <taxon>Ascomycota</taxon>
        <taxon>Pezizomycotina</taxon>
        <taxon>Eurotiomycetes</taxon>
        <taxon>Chaetothyriomycetidae</taxon>
        <taxon>Chaetothyriales</taxon>
        <taxon>Herpotrichiellaceae</taxon>
        <taxon>Fonsecaea</taxon>
    </lineage>
</organism>
<feature type="compositionally biased region" description="Basic and acidic residues" evidence="1">
    <location>
        <begin position="292"/>
        <end position="314"/>
    </location>
</feature>
<feature type="region of interest" description="Disordered" evidence="1">
    <location>
        <begin position="1"/>
        <end position="116"/>
    </location>
</feature>
<feature type="compositionally biased region" description="Basic and acidic residues" evidence="1">
    <location>
        <begin position="93"/>
        <end position="113"/>
    </location>
</feature>
<gene>
    <name evidence="2" type="ORF">AYO21_10136</name>
</gene>
<accession>A0A177EUG2</accession>
<evidence type="ECO:0000256" key="1">
    <source>
        <dbReference type="SAM" id="MobiDB-lite"/>
    </source>
</evidence>
<dbReference type="PANTHER" id="PTHR39609:SF1">
    <property type="entry name" value="RFEG"/>
    <property type="match status" value="1"/>
</dbReference>
<evidence type="ECO:0000313" key="3">
    <source>
        <dbReference type="Proteomes" id="UP000077002"/>
    </source>
</evidence>
<proteinExistence type="predicted"/>
<dbReference type="AlphaFoldDB" id="A0A177EUG2"/>
<reference evidence="2 3" key="1">
    <citation type="submission" date="2016-03" db="EMBL/GenBank/DDBJ databases">
        <title>Draft genome sequence of the Fonsecaea monophora CBS 269.37.</title>
        <authorList>
            <person name="Bombassaro A."/>
            <person name="Vinicius W.A."/>
            <person name="De Hoog S."/>
            <person name="Sun J."/>
            <person name="Souza E.M."/>
            <person name="Raittz R.T."/>
            <person name="Costa F."/>
            <person name="Leao A.C."/>
            <person name="Tadra-Sfeir M.Z."/>
            <person name="Baura V."/>
            <person name="Balsanelli E."/>
            <person name="Pedrosa F.O."/>
            <person name="Moreno L.F."/>
            <person name="Steffens M.B."/>
            <person name="Xi L."/>
            <person name="Bocca A.L."/>
            <person name="Felipe M.S."/>
            <person name="Teixeira M."/>
            <person name="Telles Filho F.Q."/>
            <person name="Azevedo C.M."/>
            <person name="Gomes R."/>
            <person name="Vicente V.A."/>
        </authorList>
    </citation>
    <scope>NUCLEOTIDE SEQUENCE [LARGE SCALE GENOMIC DNA]</scope>
    <source>
        <strain evidence="2 3">CBS 269.37</strain>
    </source>
</reference>
<feature type="compositionally biased region" description="Basic and acidic residues" evidence="1">
    <location>
        <begin position="1"/>
        <end position="53"/>
    </location>
</feature>
<comment type="caution">
    <text evidence="2">The sequence shown here is derived from an EMBL/GenBank/DDBJ whole genome shotgun (WGS) entry which is preliminary data.</text>
</comment>
<protein>
    <submittedName>
        <fullName evidence="2">Uncharacterized protein</fullName>
    </submittedName>
</protein>
<feature type="region of interest" description="Disordered" evidence="1">
    <location>
        <begin position="131"/>
        <end position="161"/>
    </location>
</feature>
<name>A0A177EUG2_9EURO</name>
<dbReference type="PANTHER" id="PTHR39609">
    <property type="entry name" value="RFEG-RELATED"/>
    <property type="match status" value="1"/>
</dbReference>
<dbReference type="Proteomes" id="UP000077002">
    <property type="component" value="Unassembled WGS sequence"/>
</dbReference>
<keyword evidence="3" id="KW-1185">Reference proteome</keyword>
<feature type="compositionally biased region" description="Basic and acidic residues" evidence="1">
    <location>
        <begin position="269"/>
        <end position="278"/>
    </location>
</feature>
<feature type="compositionally biased region" description="Polar residues" evidence="1">
    <location>
        <begin position="366"/>
        <end position="376"/>
    </location>
</feature>
<feature type="compositionally biased region" description="Low complexity" evidence="1">
    <location>
        <begin position="377"/>
        <end position="396"/>
    </location>
</feature>
<dbReference type="EMBL" id="LVKK01000111">
    <property type="protein sequence ID" value="OAG35665.1"/>
    <property type="molecule type" value="Genomic_DNA"/>
</dbReference>
<feature type="compositionally biased region" description="Basic and acidic residues" evidence="1">
    <location>
        <begin position="61"/>
        <end position="84"/>
    </location>
</feature>
<dbReference type="RefSeq" id="XP_022507617.1">
    <property type="nucleotide sequence ID" value="XM_022660059.1"/>
</dbReference>
<dbReference type="GeneID" id="34605260"/>
<evidence type="ECO:0000313" key="2">
    <source>
        <dbReference type="EMBL" id="OAG35665.1"/>
    </source>
</evidence>